<sequence>MADTKHFILQPEDLQRFFSLARELLCITDKKGRFVYSNDAWKDMMGYTKEDLAKKNIMDFVHVDDVGSTVNTIKELMNQEQVGCFVNRCYAENGSARFIEWRLGLDGEYIYSIGRDITQDVTEERKKKEAIVYLNYHDRLTGLYNRAFFEEETKRLDTERQLPISLIMGDVNGLKMSNDVYGHREGDHLLQSIAYILKESCRAEDLIARWGGDEFVILLPQTPEKIADIICKRIRKACLEASTETSRLSISLGYATKTKAQEDIMNVLKKAEDFMYKRKLLESKSLRSSIIASMKKSLFEKSHETEEHAERLGKLSRKIGIVMGLTENELNELELLAMLHDIGKIAINDSILTKPAELTSEEWIEMKKHSGIGYRIAQSAPELAQIAEYILSHHERWDGAGYPQGLKGERIPLLARIISVVDAYDAMVNDRPYRRALSHHQAKTELLKNAGKQFDPQIVYVFLESVV</sequence>
<dbReference type="SUPFAM" id="SSF109604">
    <property type="entry name" value="HD-domain/PDEase-like"/>
    <property type="match status" value="1"/>
</dbReference>
<dbReference type="Pfam" id="PF13426">
    <property type="entry name" value="PAS_9"/>
    <property type="match status" value="1"/>
</dbReference>
<accession>A0A3G1KPB8</accession>
<protein>
    <recommendedName>
        <fullName evidence="6">Diguanylate cyclase</fullName>
    </recommendedName>
</protein>
<dbReference type="OrthoDB" id="9798833at2"/>
<dbReference type="InterPro" id="IPR035965">
    <property type="entry name" value="PAS-like_dom_sf"/>
</dbReference>
<dbReference type="InterPro" id="IPR000160">
    <property type="entry name" value="GGDEF_dom"/>
</dbReference>
<keyword evidence="5" id="KW-1185">Reference proteome</keyword>
<dbReference type="CDD" id="cd01949">
    <property type="entry name" value="GGDEF"/>
    <property type="match status" value="1"/>
</dbReference>
<dbReference type="SMART" id="SM00471">
    <property type="entry name" value="HDc"/>
    <property type="match status" value="1"/>
</dbReference>
<dbReference type="PROSITE" id="PS50887">
    <property type="entry name" value="GGDEF"/>
    <property type="match status" value="1"/>
</dbReference>
<dbReference type="Gene3D" id="3.30.450.20">
    <property type="entry name" value="PAS domain"/>
    <property type="match status" value="1"/>
</dbReference>
<dbReference type="InterPro" id="IPR043128">
    <property type="entry name" value="Rev_trsase/Diguanyl_cyclase"/>
</dbReference>
<dbReference type="NCBIfam" id="TIGR00229">
    <property type="entry name" value="sensory_box"/>
    <property type="match status" value="1"/>
</dbReference>
<evidence type="ECO:0000259" key="1">
    <source>
        <dbReference type="PROSITE" id="PS50112"/>
    </source>
</evidence>
<evidence type="ECO:0000313" key="4">
    <source>
        <dbReference type="EMBL" id="ATW24309.1"/>
    </source>
</evidence>
<dbReference type="SMART" id="SM00091">
    <property type="entry name" value="PAS"/>
    <property type="match status" value="1"/>
</dbReference>
<dbReference type="EMBL" id="CP017634">
    <property type="protein sequence ID" value="ATW24309.1"/>
    <property type="molecule type" value="Genomic_DNA"/>
</dbReference>
<dbReference type="CDD" id="cd00130">
    <property type="entry name" value="PAS"/>
    <property type="match status" value="1"/>
</dbReference>
<gene>
    <name evidence="4" type="ORF">DCMF_05455</name>
</gene>
<dbReference type="InterPro" id="IPR037522">
    <property type="entry name" value="HD_GYP_dom"/>
</dbReference>
<dbReference type="Gene3D" id="1.10.3210.10">
    <property type="entry name" value="Hypothetical protein af1432"/>
    <property type="match status" value="1"/>
</dbReference>
<dbReference type="PROSITE" id="PS51832">
    <property type="entry name" value="HD_GYP"/>
    <property type="match status" value="1"/>
</dbReference>
<dbReference type="InterPro" id="IPR029787">
    <property type="entry name" value="Nucleotide_cyclase"/>
</dbReference>
<dbReference type="AlphaFoldDB" id="A0A3G1KPB8"/>
<dbReference type="NCBIfam" id="TIGR00254">
    <property type="entry name" value="GGDEF"/>
    <property type="match status" value="1"/>
</dbReference>
<reference evidence="4 5" key="1">
    <citation type="submission" date="2016-10" db="EMBL/GenBank/DDBJ databases">
        <title>Complete Genome Sequence of Peptococcaceae strain DCMF.</title>
        <authorList>
            <person name="Edwards R.J."/>
            <person name="Holland S.I."/>
            <person name="Deshpande N.P."/>
            <person name="Wong Y.K."/>
            <person name="Ertan H."/>
            <person name="Manefield M."/>
            <person name="Russell T.L."/>
            <person name="Lee M.J."/>
        </authorList>
    </citation>
    <scope>NUCLEOTIDE SEQUENCE [LARGE SCALE GENOMIC DNA]</scope>
    <source>
        <strain evidence="4 5">DCMF</strain>
    </source>
</reference>
<dbReference type="Gene3D" id="3.30.70.270">
    <property type="match status" value="1"/>
</dbReference>
<dbReference type="PANTHER" id="PTHR43155:SF2">
    <property type="entry name" value="CYCLIC DI-GMP PHOSPHODIESTERASE PA4108"/>
    <property type="match status" value="1"/>
</dbReference>
<dbReference type="PANTHER" id="PTHR43155">
    <property type="entry name" value="CYCLIC DI-GMP PHOSPHODIESTERASE PA4108-RELATED"/>
    <property type="match status" value="1"/>
</dbReference>
<dbReference type="Proteomes" id="UP000323521">
    <property type="component" value="Chromosome"/>
</dbReference>
<dbReference type="RefSeq" id="WP_148133489.1">
    <property type="nucleotide sequence ID" value="NZ_CP017634.1"/>
</dbReference>
<evidence type="ECO:0000259" key="2">
    <source>
        <dbReference type="PROSITE" id="PS50887"/>
    </source>
</evidence>
<dbReference type="KEGG" id="fwa:DCMF_05455"/>
<dbReference type="SMART" id="SM00267">
    <property type="entry name" value="GGDEF"/>
    <property type="match status" value="1"/>
</dbReference>
<dbReference type="InterPro" id="IPR000014">
    <property type="entry name" value="PAS"/>
</dbReference>
<evidence type="ECO:0008006" key="6">
    <source>
        <dbReference type="Google" id="ProtNLM"/>
    </source>
</evidence>
<dbReference type="Pfam" id="PF00990">
    <property type="entry name" value="GGDEF"/>
    <property type="match status" value="1"/>
</dbReference>
<dbReference type="InterPro" id="IPR003607">
    <property type="entry name" value="HD/PDEase_dom"/>
</dbReference>
<feature type="domain" description="HD-GYP" evidence="3">
    <location>
        <begin position="283"/>
        <end position="467"/>
    </location>
</feature>
<feature type="domain" description="PAS" evidence="1">
    <location>
        <begin position="10"/>
        <end position="80"/>
    </location>
</feature>
<feature type="domain" description="GGDEF" evidence="2">
    <location>
        <begin position="162"/>
        <end position="295"/>
    </location>
</feature>
<organism evidence="4 5">
    <name type="scientific">Formimonas warabiya</name>
    <dbReference type="NCBI Taxonomy" id="1761012"/>
    <lineage>
        <taxon>Bacteria</taxon>
        <taxon>Bacillati</taxon>
        <taxon>Bacillota</taxon>
        <taxon>Clostridia</taxon>
        <taxon>Eubacteriales</taxon>
        <taxon>Peptococcaceae</taxon>
        <taxon>Candidatus Formimonas</taxon>
    </lineage>
</organism>
<dbReference type="Pfam" id="PF13487">
    <property type="entry name" value="HD_5"/>
    <property type="match status" value="1"/>
</dbReference>
<evidence type="ECO:0000259" key="3">
    <source>
        <dbReference type="PROSITE" id="PS51832"/>
    </source>
</evidence>
<name>A0A3G1KPB8_FORW1</name>
<proteinExistence type="predicted"/>
<dbReference type="CDD" id="cd00077">
    <property type="entry name" value="HDc"/>
    <property type="match status" value="1"/>
</dbReference>
<dbReference type="SUPFAM" id="SSF55073">
    <property type="entry name" value="Nucleotide cyclase"/>
    <property type="match status" value="1"/>
</dbReference>
<dbReference type="SUPFAM" id="SSF55785">
    <property type="entry name" value="PYP-like sensor domain (PAS domain)"/>
    <property type="match status" value="1"/>
</dbReference>
<dbReference type="PROSITE" id="PS50112">
    <property type="entry name" value="PAS"/>
    <property type="match status" value="1"/>
</dbReference>
<evidence type="ECO:0000313" key="5">
    <source>
        <dbReference type="Proteomes" id="UP000323521"/>
    </source>
</evidence>